<accession>A0A3N2DPG4</accession>
<evidence type="ECO:0000313" key="1">
    <source>
        <dbReference type="EMBL" id="ROS01701.1"/>
    </source>
</evidence>
<reference evidence="1 2" key="1">
    <citation type="submission" date="2018-11" db="EMBL/GenBank/DDBJ databases">
        <title>Genomic Encyclopedia of Type Strains, Phase IV (KMG-IV): sequencing the most valuable type-strain genomes for metagenomic binning, comparative biology and taxonomic classification.</title>
        <authorList>
            <person name="Goeker M."/>
        </authorList>
    </citation>
    <scope>NUCLEOTIDE SEQUENCE [LARGE SCALE GENOMIC DNA]</scope>
    <source>
        <strain evidence="1 2">DSM 100316</strain>
    </source>
</reference>
<organism evidence="1 2">
    <name type="scientific">Sinobacterium caligoides</name>
    <dbReference type="NCBI Taxonomy" id="933926"/>
    <lineage>
        <taxon>Bacteria</taxon>
        <taxon>Pseudomonadati</taxon>
        <taxon>Pseudomonadota</taxon>
        <taxon>Gammaproteobacteria</taxon>
        <taxon>Cellvibrionales</taxon>
        <taxon>Spongiibacteraceae</taxon>
        <taxon>Sinobacterium</taxon>
    </lineage>
</organism>
<protein>
    <submittedName>
        <fullName evidence="1">Uncharacterized protein</fullName>
    </submittedName>
</protein>
<dbReference type="Proteomes" id="UP000275394">
    <property type="component" value="Unassembled WGS sequence"/>
</dbReference>
<name>A0A3N2DPG4_9GAMM</name>
<dbReference type="EMBL" id="RKHR01000004">
    <property type="protein sequence ID" value="ROS01701.1"/>
    <property type="molecule type" value="Genomic_DNA"/>
</dbReference>
<keyword evidence="2" id="KW-1185">Reference proteome</keyword>
<proteinExistence type="predicted"/>
<dbReference type="AlphaFoldDB" id="A0A3N2DPG4"/>
<comment type="caution">
    <text evidence="1">The sequence shown here is derived from an EMBL/GenBank/DDBJ whole genome shotgun (WGS) entry which is preliminary data.</text>
</comment>
<sequence>MSEDQLQFIDYRKPQLEMGDYTFTTSHRYSSPDGLEQYSDTLEELSIRVRCERVAINAEDIYAQYPPKGETGEYSDTIPHIALKKPSLPWARSAYSDGGEDYEPWLFLMLINQADIDQGLATAPVAGSIADFRQPIDGVYFPTNQYNSLATDDSLSGHEQVMSYIDVDIGLFKDMVVKQKLELKKLAHIRRRFVPDTVSDKVVVTISDKEVGLLDLMQTSVLDLLHIPSASSKIAVVKEGMSWLVKTVEEDYMLEFDDTLASNNLSCFRLLRESSVLIANRFAQTDTECYPQGMRHYSLLVSLENYLDETILAEMDDQKVKRVRLLVTYHWWFSCIKNPINFSARCKQLDVDSLRLPVDKIADAGSLRARLESGLTGMSHKFRLGDHSVSWYRGPLAPCDVGGASKIHLSDEQRGRTGDDQYEATDADKLLVYMEEDGMFNISHAAAYELGRFLSLSKPGFMQALMNYKRKKERYVRLNTDEEYRKESALAAGITIKQLPYAKLNKDTSSKERSVIERWLFDLAHLNSIPSWYLLPDNHLLPRRTIRVFNIDAQWVQSLWLGAISLGGRPKSTYQLFSDMHNTLKEKIPSHGMILRSDVVWSYPQLDAKFSSDTQASNEKDFLIEHRLAHDAQVYLAKEPFKSVSLALPLESLHYGVDMGDPLNKSVVQGVNTVDKFAVPFYDSNRKIINVGVLCSLFYSTLDGSDEVSEDYKKTLDSNTSSISPAQLGRYLIEGEPKAIYKLGENG</sequence>
<evidence type="ECO:0000313" key="2">
    <source>
        <dbReference type="Proteomes" id="UP000275394"/>
    </source>
</evidence>
<gene>
    <name evidence="1" type="ORF">EDC56_2146</name>
</gene>